<accession>A0A7W6GRA6</accession>
<dbReference type="AlphaFoldDB" id="A0A7W6GRA6"/>
<dbReference type="EMBL" id="JACIEJ010000002">
    <property type="protein sequence ID" value="MBB3984393.1"/>
    <property type="molecule type" value="Genomic_DNA"/>
</dbReference>
<evidence type="ECO:0000259" key="1">
    <source>
        <dbReference type="Pfam" id="PF00144"/>
    </source>
</evidence>
<dbReference type="InterPro" id="IPR012338">
    <property type="entry name" value="Beta-lactam/transpept-like"/>
</dbReference>
<dbReference type="Gene3D" id="3.40.710.10">
    <property type="entry name" value="DD-peptidase/beta-lactamase superfamily"/>
    <property type="match status" value="1"/>
</dbReference>
<dbReference type="Proteomes" id="UP000541426">
    <property type="component" value="Unassembled WGS sequence"/>
</dbReference>
<proteinExistence type="predicted"/>
<sequence length="385" mass="42410">MLRRAGYACLILLAALAAFALWNREALVRLAAVNALFDEDRIVHNFSHMDELFLSAPMHMTGQPVPLPEGPALVMPNDWEDWLARRSVTGVVVLKDGARVHESYHLGTTQDDQRISWSVAKSYLSALFGVLLDEGHVESLDVMVTEIVPELRGSAYEGVSLRNVLQMSSGVSFDEDYLDFWSDINKMGRVLALGGSMDAFAAGLDARERPAGERWQYVSIDTHVLGMVVRAATGRSLPDLMQQKILDPIGAYGTPYYLIDGHGVAFALGGLNLTTRDFSRLGEVFRLEGQFQGKQIVPHDWAVESVTASAPTATGRKGYGYQWWTPSDARAGEFMAQGVYGQYVYVDKQSGTVVAVNAADRQFRAAGASDDALNMMRRIARPEEE</sequence>
<name>A0A7W6GRA6_9RHOB</name>
<dbReference type="PANTHER" id="PTHR43283:SF14">
    <property type="entry name" value="BLL8153 PROTEIN"/>
    <property type="match status" value="1"/>
</dbReference>
<feature type="domain" description="Beta-lactamase-related" evidence="1">
    <location>
        <begin position="90"/>
        <end position="362"/>
    </location>
</feature>
<gene>
    <name evidence="2" type="ORF">GGQ68_000709</name>
</gene>
<dbReference type="Pfam" id="PF00144">
    <property type="entry name" value="Beta-lactamase"/>
    <property type="match status" value="1"/>
</dbReference>
<organism evidence="2 3">
    <name type="scientific">Sagittula marina</name>
    <dbReference type="NCBI Taxonomy" id="943940"/>
    <lineage>
        <taxon>Bacteria</taxon>
        <taxon>Pseudomonadati</taxon>
        <taxon>Pseudomonadota</taxon>
        <taxon>Alphaproteobacteria</taxon>
        <taxon>Rhodobacterales</taxon>
        <taxon>Roseobacteraceae</taxon>
        <taxon>Sagittula</taxon>
    </lineage>
</organism>
<dbReference type="RefSeq" id="WP_183963029.1">
    <property type="nucleotide sequence ID" value="NZ_BAABBZ010000014.1"/>
</dbReference>
<protein>
    <recommendedName>
        <fullName evidence="1">Beta-lactamase-related domain-containing protein</fullName>
    </recommendedName>
</protein>
<keyword evidence="3" id="KW-1185">Reference proteome</keyword>
<evidence type="ECO:0000313" key="3">
    <source>
        <dbReference type="Proteomes" id="UP000541426"/>
    </source>
</evidence>
<dbReference type="InterPro" id="IPR050789">
    <property type="entry name" value="Diverse_Enzym_Activities"/>
</dbReference>
<dbReference type="PANTHER" id="PTHR43283">
    <property type="entry name" value="BETA-LACTAMASE-RELATED"/>
    <property type="match status" value="1"/>
</dbReference>
<dbReference type="SUPFAM" id="SSF56601">
    <property type="entry name" value="beta-lactamase/transpeptidase-like"/>
    <property type="match status" value="1"/>
</dbReference>
<dbReference type="InterPro" id="IPR001466">
    <property type="entry name" value="Beta-lactam-related"/>
</dbReference>
<comment type="caution">
    <text evidence="2">The sequence shown here is derived from an EMBL/GenBank/DDBJ whole genome shotgun (WGS) entry which is preliminary data.</text>
</comment>
<evidence type="ECO:0000313" key="2">
    <source>
        <dbReference type="EMBL" id="MBB3984393.1"/>
    </source>
</evidence>
<reference evidence="2 3" key="1">
    <citation type="submission" date="2020-08" db="EMBL/GenBank/DDBJ databases">
        <title>Genomic Encyclopedia of Type Strains, Phase IV (KMG-IV): sequencing the most valuable type-strain genomes for metagenomic binning, comparative biology and taxonomic classification.</title>
        <authorList>
            <person name="Goeker M."/>
        </authorList>
    </citation>
    <scope>NUCLEOTIDE SEQUENCE [LARGE SCALE GENOMIC DNA]</scope>
    <source>
        <strain evidence="2 3">DSM 102235</strain>
    </source>
</reference>